<dbReference type="PANTHER" id="PTHR47670:SF1">
    <property type="entry name" value="ADENYLYLSULFATASE HINT3"/>
    <property type="match status" value="1"/>
</dbReference>
<accession>A0A4P6Q7R1</accession>
<evidence type="ECO:0000259" key="4">
    <source>
        <dbReference type="PROSITE" id="PS51084"/>
    </source>
</evidence>
<dbReference type="Proteomes" id="UP000292235">
    <property type="component" value="Plasmid phiM2"/>
</dbReference>
<name>A0A4P6Q7R1_9ACTN</name>
<dbReference type="GO" id="GO:0006790">
    <property type="term" value="P:sulfur compound metabolic process"/>
    <property type="evidence" value="ECO:0007669"/>
    <property type="project" value="TreeGrafter"/>
</dbReference>
<organism evidence="5 6">
    <name type="scientific">Streptomonospora litoralis</name>
    <dbReference type="NCBI Taxonomy" id="2498135"/>
    <lineage>
        <taxon>Bacteria</taxon>
        <taxon>Bacillati</taxon>
        <taxon>Actinomycetota</taxon>
        <taxon>Actinomycetes</taxon>
        <taxon>Streptosporangiales</taxon>
        <taxon>Nocardiopsidaceae</taxon>
        <taxon>Streptomonospora</taxon>
    </lineage>
</organism>
<feature type="active site" description="Tele-AMP-histidine intermediate" evidence="1">
    <location>
        <position position="143"/>
    </location>
</feature>
<dbReference type="Pfam" id="PF01230">
    <property type="entry name" value="HIT"/>
    <property type="match status" value="1"/>
</dbReference>
<keyword evidence="5" id="KW-0614">Plasmid</keyword>
<protein>
    <submittedName>
        <fullName evidence="5">HIT domain protein</fullName>
    </submittedName>
</protein>
<reference evidence="5 6" key="1">
    <citation type="submission" date="2019-02" db="EMBL/GenBank/DDBJ databases">
        <authorList>
            <person name="Khodamoradi S."/>
            <person name="Hahnke R.L."/>
            <person name="Kaempfer P."/>
            <person name="Schumann P."/>
            <person name="Rohde M."/>
            <person name="Steinert M."/>
            <person name="Luzhetskyy A."/>
            <person name="Wink J."/>
            <person name="Ruckert C."/>
        </authorList>
    </citation>
    <scope>NUCLEOTIDE SEQUENCE [LARGE SCALE GENOMIC DNA]</scope>
    <source>
        <strain evidence="5 6">M2</strain>
        <plasmid evidence="6">phim2</plasmid>
    </source>
</reference>
<dbReference type="GO" id="GO:0009150">
    <property type="term" value="P:purine ribonucleotide metabolic process"/>
    <property type="evidence" value="ECO:0007669"/>
    <property type="project" value="TreeGrafter"/>
</dbReference>
<dbReference type="AlphaFoldDB" id="A0A4P6Q7R1"/>
<geneLocation type="plasmid" evidence="6">
    <name>phim2</name>
</geneLocation>
<dbReference type="GO" id="GO:0047627">
    <property type="term" value="F:adenylylsulfatase activity"/>
    <property type="evidence" value="ECO:0007669"/>
    <property type="project" value="TreeGrafter"/>
</dbReference>
<sequence>MPTYTKRDLPERGGIGPLCYDACLDQAPEGHDLCPGELLFFQCACRCHTDHAPPCVFCAILAGDEPATIVREWKDAIAFTPLNPVVEGHTLVIPRVHVDSAATDPDIAAATMRRAVQLAAEAEHSNILTSIGKPATQSVFHLHVHVVPRRAGDGLMLPWGTTGNPHDPHWCHPAETAHNQAERYHTAWESARRRAARARADLRFAIEGDDEDAQTIRRQERERCARYLQDNVLGAGPGTDALANGMRALPDTEDPA</sequence>
<dbReference type="SUPFAM" id="SSF54197">
    <property type="entry name" value="HIT-like"/>
    <property type="match status" value="1"/>
</dbReference>
<dbReference type="InterPro" id="IPR011146">
    <property type="entry name" value="HIT-like"/>
</dbReference>
<evidence type="ECO:0000256" key="3">
    <source>
        <dbReference type="PROSITE-ProRule" id="PRU00464"/>
    </source>
</evidence>
<dbReference type="Gene3D" id="3.30.428.10">
    <property type="entry name" value="HIT-like"/>
    <property type="match status" value="1"/>
</dbReference>
<dbReference type="RefSeq" id="WP_131103000.1">
    <property type="nucleotide sequence ID" value="NZ_CP036456.1"/>
</dbReference>
<dbReference type="InterPro" id="IPR036265">
    <property type="entry name" value="HIT-like_sf"/>
</dbReference>
<evidence type="ECO:0000313" key="5">
    <source>
        <dbReference type="EMBL" id="QBI56838.1"/>
    </source>
</evidence>
<dbReference type="KEGG" id="strr:EKD16_25490"/>
<evidence type="ECO:0000256" key="2">
    <source>
        <dbReference type="PIRSR" id="PIRSR601310-3"/>
    </source>
</evidence>
<evidence type="ECO:0000256" key="1">
    <source>
        <dbReference type="PIRSR" id="PIRSR601310-1"/>
    </source>
</evidence>
<dbReference type="InterPro" id="IPR001310">
    <property type="entry name" value="Histidine_triad_HIT"/>
</dbReference>
<dbReference type="PROSITE" id="PS51084">
    <property type="entry name" value="HIT_2"/>
    <property type="match status" value="1"/>
</dbReference>
<dbReference type="PRINTS" id="PR00332">
    <property type="entry name" value="HISTRIAD"/>
</dbReference>
<feature type="domain" description="HIT" evidence="4">
    <location>
        <begin position="56"/>
        <end position="156"/>
    </location>
</feature>
<dbReference type="PANTHER" id="PTHR47670">
    <property type="entry name" value="ADENYLYLSULFATASE HINT3"/>
    <property type="match status" value="1"/>
</dbReference>
<evidence type="ECO:0000313" key="6">
    <source>
        <dbReference type="Proteomes" id="UP000292235"/>
    </source>
</evidence>
<dbReference type="OrthoDB" id="9784774at2"/>
<gene>
    <name evidence="5" type="ORF">EKD16_25490</name>
</gene>
<proteinExistence type="predicted"/>
<feature type="short sequence motif" description="Histidine triad motif" evidence="2 3">
    <location>
        <begin position="141"/>
        <end position="145"/>
    </location>
</feature>
<dbReference type="EMBL" id="CP036456">
    <property type="protein sequence ID" value="QBI56838.1"/>
    <property type="molecule type" value="Genomic_DNA"/>
</dbReference>
<keyword evidence="6" id="KW-1185">Reference proteome</keyword>